<dbReference type="InterPro" id="IPR015856">
    <property type="entry name" value="ABC_transpr_CbiO/EcfA_su"/>
</dbReference>
<dbReference type="PROSITE" id="PS50893">
    <property type="entry name" value="ABC_TRANSPORTER_2"/>
    <property type="match status" value="1"/>
</dbReference>
<dbReference type="PROSITE" id="PS00211">
    <property type="entry name" value="ABC_TRANSPORTER_1"/>
    <property type="match status" value="1"/>
</dbReference>
<reference evidence="6 7" key="1">
    <citation type="submission" date="2018-01" db="EMBL/GenBank/DDBJ databases">
        <title>Metagenomic assembled genomes from two thermal pools in the Uzon Caldera, Kamchatka, Russia.</title>
        <authorList>
            <person name="Wilkins L."/>
            <person name="Ettinger C."/>
        </authorList>
    </citation>
    <scope>NUCLEOTIDE SEQUENCE [LARGE SCALE GENOMIC DNA]</scope>
    <source>
        <strain evidence="6">ZAV-04</strain>
    </source>
</reference>
<keyword evidence="4 6" id="KW-0067">ATP-binding</keyword>
<dbReference type="SUPFAM" id="SSF52540">
    <property type="entry name" value="P-loop containing nucleoside triphosphate hydrolases"/>
    <property type="match status" value="1"/>
</dbReference>
<evidence type="ECO:0000259" key="5">
    <source>
        <dbReference type="PROSITE" id="PS50893"/>
    </source>
</evidence>
<dbReference type="GO" id="GO:0043190">
    <property type="term" value="C:ATP-binding cassette (ABC) transporter complex"/>
    <property type="evidence" value="ECO:0007669"/>
    <property type="project" value="TreeGrafter"/>
</dbReference>
<evidence type="ECO:0000256" key="4">
    <source>
        <dbReference type="ARBA" id="ARBA00022840"/>
    </source>
</evidence>
<dbReference type="Pfam" id="PF00005">
    <property type="entry name" value="ABC_tran"/>
    <property type="match status" value="1"/>
</dbReference>
<evidence type="ECO:0000256" key="3">
    <source>
        <dbReference type="ARBA" id="ARBA00022741"/>
    </source>
</evidence>
<feature type="domain" description="ABC transporter" evidence="5">
    <location>
        <begin position="6"/>
        <end position="220"/>
    </location>
</feature>
<evidence type="ECO:0000313" key="6">
    <source>
        <dbReference type="EMBL" id="PMP71661.1"/>
    </source>
</evidence>
<protein>
    <submittedName>
        <fullName evidence="6">Energy-coupling factor ABC transporter ATP-binding protein</fullName>
    </submittedName>
</protein>
<dbReference type="InterPro" id="IPR003593">
    <property type="entry name" value="AAA+_ATPase"/>
</dbReference>
<dbReference type="InterPro" id="IPR017871">
    <property type="entry name" value="ABC_transporter-like_CS"/>
</dbReference>
<dbReference type="PANTHER" id="PTHR43553">
    <property type="entry name" value="HEAVY METAL TRANSPORTER"/>
    <property type="match status" value="1"/>
</dbReference>
<dbReference type="PANTHER" id="PTHR43553:SF24">
    <property type="entry name" value="ENERGY-COUPLING FACTOR TRANSPORTER ATP-BINDING PROTEIN ECFA1"/>
    <property type="match status" value="1"/>
</dbReference>
<dbReference type="GO" id="GO:0042626">
    <property type="term" value="F:ATPase-coupled transmembrane transporter activity"/>
    <property type="evidence" value="ECO:0007669"/>
    <property type="project" value="TreeGrafter"/>
</dbReference>
<gene>
    <name evidence="6" type="ORF">C0186_03475</name>
</gene>
<dbReference type="InterPro" id="IPR050095">
    <property type="entry name" value="ECF_ABC_transporter_ATP-bd"/>
</dbReference>
<evidence type="ECO:0000256" key="2">
    <source>
        <dbReference type="ARBA" id="ARBA00022448"/>
    </source>
</evidence>
<proteinExistence type="inferred from homology"/>
<dbReference type="CDD" id="cd03225">
    <property type="entry name" value="ABC_cobalt_CbiO_domain1"/>
    <property type="match status" value="1"/>
</dbReference>
<dbReference type="Gene3D" id="3.40.50.300">
    <property type="entry name" value="P-loop containing nucleotide triphosphate hydrolases"/>
    <property type="match status" value="1"/>
</dbReference>
<evidence type="ECO:0000256" key="1">
    <source>
        <dbReference type="ARBA" id="ARBA00005417"/>
    </source>
</evidence>
<dbReference type="GO" id="GO:0016887">
    <property type="term" value="F:ATP hydrolysis activity"/>
    <property type="evidence" value="ECO:0007669"/>
    <property type="project" value="InterPro"/>
</dbReference>
<evidence type="ECO:0000313" key="7">
    <source>
        <dbReference type="Proteomes" id="UP000242288"/>
    </source>
</evidence>
<dbReference type="InterPro" id="IPR003439">
    <property type="entry name" value="ABC_transporter-like_ATP-bd"/>
</dbReference>
<sequence>MKEPIIRLRNINFNYDGRAVLKDVNFDVYEEDRIGLIGPNGSGKTTLLYIIMGLLKPFSGTVEIFGTVRQKEKDFIEVRQKIGLLFQDSDSQLFCPTVKEDIAFGPFNLGKSKQEALKIVKETCEILGLNGFEDRLTYKLSGGEKRLVALATVIAMRPVCYLLDEPSNGLDEKTKERLLQYLTNNAKTYVVVSHDKDFIEQATDKVYLLKNGMISTLRSY</sequence>
<dbReference type="GO" id="GO:0005524">
    <property type="term" value="F:ATP binding"/>
    <property type="evidence" value="ECO:0007669"/>
    <property type="project" value="UniProtKB-KW"/>
</dbReference>
<keyword evidence="2" id="KW-0813">Transport</keyword>
<comment type="similarity">
    <text evidence="1">Belongs to the ABC transporter superfamily.</text>
</comment>
<dbReference type="EMBL" id="PNIO01000025">
    <property type="protein sequence ID" value="PMP71661.1"/>
    <property type="molecule type" value="Genomic_DNA"/>
</dbReference>
<comment type="caution">
    <text evidence="6">The sequence shown here is derived from an EMBL/GenBank/DDBJ whole genome shotgun (WGS) entry which is preliminary data.</text>
</comment>
<dbReference type="Proteomes" id="UP000242288">
    <property type="component" value="Unassembled WGS sequence"/>
</dbReference>
<dbReference type="AlphaFoldDB" id="A0A2J6WMT2"/>
<keyword evidence="3" id="KW-0547">Nucleotide-binding</keyword>
<dbReference type="SMART" id="SM00382">
    <property type="entry name" value="AAA"/>
    <property type="match status" value="1"/>
</dbReference>
<name>A0A2J6WMT2_9BACT</name>
<accession>A0A2J6WMT2</accession>
<organism evidence="6 7">
    <name type="scientific">Thermodesulfovibrio aggregans</name>
    <dbReference type="NCBI Taxonomy" id="86166"/>
    <lineage>
        <taxon>Bacteria</taxon>
        <taxon>Pseudomonadati</taxon>
        <taxon>Nitrospirota</taxon>
        <taxon>Thermodesulfovibrionia</taxon>
        <taxon>Thermodesulfovibrionales</taxon>
        <taxon>Thermodesulfovibrionaceae</taxon>
        <taxon>Thermodesulfovibrio</taxon>
    </lineage>
</organism>
<dbReference type="InterPro" id="IPR027417">
    <property type="entry name" value="P-loop_NTPase"/>
</dbReference>